<name>A0A5E6MFN9_9BACT</name>
<dbReference type="SUPFAM" id="SSF100950">
    <property type="entry name" value="NagB/RpiA/CoA transferase-like"/>
    <property type="match status" value="1"/>
</dbReference>
<keyword evidence="3" id="KW-1185">Reference proteome</keyword>
<dbReference type="PANTHER" id="PTHR43682">
    <property type="entry name" value="LACTATE UTILIZATION PROTEIN C"/>
    <property type="match status" value="1"/>
</dbReference>
<dbReference type="Pfam" id="PF02589">
    <property type="entry name" value="LUD_dom"/>
    <property type="match status" value="1"/>
</dbReference>
<protein>
    <submittedName>
        <fullName evidence="2">Lactate utilization protein C</fullName>
    </submittedName>
</protein>
<dbReference type="InterPro" id="IPR024185">
    <property type="entry name" value="FTHF_cligase-like_sf"/>
</dbReference>
<dbReference type="AlphaFoldDB" id="A0A5E6MFN9"/>
<comment type="caution">
    <text evidence="2">The sequence shown here is derived from an EMBL/GenBank/DDBJ whole genome shotgun (WGS) entry which is preliminary data.</text>
</comment>
<sequence length="220" mass="24329">MREEEFLRRIARALGRPEPERRFPSVPEKSEEGGVPKEASIALLRQGLQAVGANLLRFSSREKLSAALRERLASWGVRRIAVSPGRSLEPFGVEPLLVPYERVAIERLRELPPVDLGITGCFRAIAESGTLLLNEEEEGSRFVHLVPEIHLALLRSSSILPTMEAALSELAHRGRLPSYLHFVSGPSRSADIENDQTIGVHGPKALWVFLWDEGEGAAES</sequence>
<dbReference type="OrthoDB" id="9794157at2"/>
<proteinExistence type="predicted"/>
<gene>
    <name evidence="2" type="primary">lutC</name>
    <name evidence="2" type="ORF">MAMC_01468</name>
</gene>
<evidence type="ECO:0000313" key="3">
    <source>
        <dbReference type="Proteomes" id="UP000381693"/>
    </source>
</evidence>
<dbReference type="Gene3D" id="3.40.50.10420">
    <property type="entry name" value="NagB/RpiA/CoA transferase-like"/>
    <property type="match status" value="1"/>
</dbReference>
<reference evidence="2" key="1">
    <citation type="submission" date="2019-09" db="EMBL/GenBank/DDBJ databases">
        <authorList>
            <person name="Cremers G."/>
        </authorList>
    </citation>
    <scope>NUCLEOTIDE SEQUENCE [LARGE SCALE GENOMIC DNA]</scope>
    <source>
        <strain evidence="2">3B</strain>
    </source>
</reference>
<organism evidence="2 3">
    <name type="scientific">Methylacidimicrobium cyclopophantes</name>
    <dbReference type="NCBI Taxonomy" id="1041766"/>
    <lineage>
        <taxon>Bacteria</taxon>
        <taxon>Pseudomonadati</taxon>
        <taxon>Verrucomicrobiota</taxon>
        <taxon>Methylacidimicrobium</taxon>
    </lineage>
</organism>
<dbReference type="RefSeq" id="WP_142525460.1">
    <property type="nucleotide sequence ID" value="NZ_CABFUZ020000149.1"/>
</dbReference>
<accession>A0A5E6MFN9</accession>
<evidence type="ECO:0000259" key="1">
    <source>
        <dbReference type="Pfam" id="PF02589"/>
    </source>
</evidence>
<feature type="domain" description="LUD" evidence="1">
    <location>
        <begin position="108"/>
        <end position="210"/>
    </location>
</feature>
<dbReference type="InterPro" id="IPR003741">
    <property type="entry name" value="LUD_dom"/>
</dbReference>
<dbReference type="EMBL" id="CABFUZ020000149">
    <property type="protein sequence ID" value="VVM07168.1"/>
    <property type="molecule type" value="Genomic_DNA"/>
</dbReference>
<evidence type="ECO:0000313" key="2">
    <source>
        <dbReference type="EMBL" id="VVM07168.1"/>
    </source>
</evidence>
<dbReference type="Proteomes" id="UP000381693">
    <property type="component" value="Unassembled WGS sequence"/>
</dbReference>
<dbReference type="InterPro" id="IPR037171">
    <property type="entry name" value="NagB/RpiA_transferase-like"/>
</dbReference>
<dbReference type="PANTHER" id="PTHR43682:SF1">
    <property type="entry name" value="LACTATE UTILIZATION PROTEIN C"/>
    <property type="match status" value="1"/>
</dbReference>